<dbReference type="EMBL" id="CP039543">
    <property type="protein sequence ID" value="QJT08816.1"/>
    <property type="molecule type" value="Genomic_DNA"/>
</dbReference>
<dbReference type="InterPro" id="IPR036513">
    <property type="entry name" value="STAS_dom_sf"/>
</dbReference>
<evidence type="ECO:0000313" key="4">
    <source>
        <dbReference type="EMBL" id="QJT08816.1"/>
    </source>
</evidence>
<dbReference type="Pfam" id="PF13466">
    <property type="entry name" value="STAS_2"/>
    <property type="match status" value="1"/>
</dbReference>
<dbReference type="InterPro" id="IPR008207">
    <property type="entry name" value="Sig_transdc_His_kin_Hpt_dom"/>
</dbReference>
<dbReference type="SMART" id="SM00073">
    <property type="entry name" value="HPT"/>
    <property type="match status" value="1"/>
</dbReference>
<evidence type="ECO:0000259" key="3">
    <source>
        <dbReference type="PROSITE" id="PS50894"/>
    </source>
</evidence>
<evidence type="ECO:0000313" key="5">
    <source>
        <dbReference type="Proteomes" id="UP000503251"/>
    </source>
</evidence>
<dbReference type="Pfam" id="PF01627">
    <property type="entry name" value="Hpt"/>
    <property type="match status" value="1"/>
</dbReference>
<dbReference type="SUPFAM" id="SSF47226">
    <property type="entry name" value="Histidine-containing phosphotransfer domain, HPT domain"/>
    <property type="match status" value="1"/>
</dbReference>
<keyword evidence="1" id="KW-0597">Phosphoprotein</keyword>
<dbReference type="InterPro" id="IPR036641">
    <property type="entry name" value="HPT_dom_sf"/>
</dbReference>
<gene>
    <name evidence="4" type="ORF">E8L03_07695</name>
</gene>
<feature type="domain" description="HPt" evidence="3">
    <location>
        <begin position="1"/>
        <end position="104"/>
    </location>
</feature>
<evidence type="ECO:0000259" key="2">
    <source>
        <dbReference type="PROSITE" id="PS50801"/>
    </source>
</evidence>
<dbReference type="InterPro" id="IPR002645">
    <property type="entry name" value="STAS_dom"/>
</dbReference>
<keyword evidence="5" id="KW-1185">Reference proteome</keyword>
<protein>
    <submittedName>
        <fullName evidence="4">STAS domain-containing protein</fullName>
    </submittedName>
</protein>
<dbReference type="PANTHER" id="PTHR43395">
    <property type="entry name" value="SENSOR HISTIDINE KINASE CHEA"/>
    <property type="match status" value="1"/>
</dbReference>
<dbReference type="CDD" id="cd00088">
    <property type="entry name" value="HPT"/>
    <property type="match status" value="1"/>
</dbReference>
<dbReference type="SUPFAM" id="SSF52091">
    <property type="entry name" value="SpoIIaa-like"/>
    <property type="match status" value="1"/>
</dbReference>
<feature type="domain" description="STAS" evidence="2">
    <location>
        <begin position="306"/>
        <end position="400"/>
    </location>
</feature>
<organism evidence="4 5">
    <name type="scientific">Oceanidesulfovibrio marinus</name>
    <dbReference type="NCBI Taxonomy" id="370038"/>
    <lineage>
        <taxon>Bacteria</taxon>
        <taxon>Pseudomonadati</taxon>
        <taxon>Thermodesulfobacteriota</taxon>
        <taxon>Desulfovibrionia</taxon>
        <taxon>Desulfovibrionales</taxon>
        <taxon>Desulfovibrionaceae</taxon>
        <taxon>Oceanidesulfovibrio</taxon>
    </lineage>
</organism>
<dbReference type="RefSeq" id="WP_171267005.1">
    <property type="nucleotide sequence ID" value="NZ_CP039543.1"/>
</dbReference>
<dbReference type="Gene3D" id="3.30.750.24">
    <property type="entry name" value="STAS domain"/>
    <property type="match status" value="1"/>
</dbReference>
<dbReference type="PROSITE" id="PS50801">
    <property type="entry name" value="STAS"/>
    <property type="match status" value="1"/>
</dbReference>
<name>A0ABX6NF14_9BACT</name>
<dbReference type="Gene3D" id="1.20.120.160">
    <property type="entry name" value="HPT domain"/>
    <property type="match status" value="1"/>
</dbReference>
<reference evidence="4 5" key="1">
    <citation type="submission" date="2019-04" db="EMBL/GenBank/DDBJ databases">
        <title>Isolation and culture of sulfate reducing bacteria from the cold seep of the South China Sea.</title>
        <authorList>
            <person name="Sun C."/>
            <person name="Liu R."/>
        </authorList>
    </citation>
    <scope>NUCLEOTIDE SEQUENCE [LARGE SCALE GENOMIC DNA]</scope>
    <source>
        <strain evidence="4 5">CS1</strain>
    </source>
</reference>
<dbReference type="PROSITE" id="PS50894">
    <property type="entry name" value="HPT"/>
    <property type="match status" value="1"/>
</dbReference>
<dbReference type="Proteomes" id="UP000503251">
    <property type="component" value="Chromosome"/>
</dbReference>
<dbReference type="InterPro" id="IPR058548">
    <property type="entry name" value="MlaB-like_STAS"/>
</dbReference>
<sequence length="421" mass="46211">MEEGVIQMFVDEARERLANIEAELPEIANGSGIQDPELLNTIFRTAHFIKSGACFLGLRAIRTLAHRVENVLGLLRSRDMEPSTTVINTVLIAFGVLDEMLDDVEASDAADIEPLIEALLGLISACLPGERLPALVETREVLLPDGRPIFRVCEHDLIQARRAGNFLYVVEYDLIHDVMQKGKTPLDLLRFLEKSGMLLDCRTDPSGVGDLDQDISRRVPLYILYATILEEDLVRAVFQVDSRYIHTVRLEEPGIALTVPLAQHEASMTSLGVTIDEGELDDMEAAFDKSLAQAEELAHAAAEEALDTEPDEAENFNCITLSGRLTIERAPEFKDLFLKALDAGVDFDVDMTAVESVDVTFLQVLWAAYKSAEKRGLCISVAGSIPDELKETAALAGFADLSGETQCPVGFPLLGERIKGE</sequence>
<dbReference type="InterPro" id="IPR051315">
    <property type="entry name" value="Bact_Chemotaxis_CheA"/>
</dbReference>
<feature type="modified residue" description="Phosphohistidine" evidence="1">
    <location>
        <position position="47"/>
    </location>
</feature>
<evidence type="ECO:0000256" key="1">
    <source>
        <dbReference type="PROSITE-ProRule" id="PRU00110"/>
    </source>
</evidence>
<dbReference type="CDD" id="cd07043">
    <property type="entry name" value="STAS_anti-anti-sigma_factors"/>
    <property type="match status" value="1"/>
</dbReference>
<accession>A0ABX6NF14</accession>
<dbReference type="PANTHER" id="PTHR43395:SF10">
    <property type="entry name" value="CHEMOTAXIS PROTEIN CHEA"/>
    <property type="match status" value="1"/>
</dbReference>
<proteinExistence type="predicted"/>